<reference evidence="7 8" key="1">
    <citation type="journal article" date="2019" name="Int. J. Syst. Evol. Microbiol.">
        <title>The Global Catalogue of Microorganisms (GCM) 10K type strain sequencing project: providing services to taxonomists for standard genome sequencing and annotation.</title>
        <authorList>
            <consortium name="The Broad Institute Genomics Platform"/>
            <consortium name="The Broad Institute Genome Sequencing Center for Infectious Disease"/>
            <person name="Wu L."/>
            <person name="Ma J."/>
        </authorList>
    </citation>
    <scope>NUCLEOTIDE SEQUENCE [LARGE SCALE GENOMIC DNA]</scope>
    <source>
        <strain evidence="7 8">JCM 14323</strain>
    </source>
</reference>
<evidence type="ECO:0000313" key="7">
    <source>
        <dbReference type="EMBL" id="GAA1833709.1"/>
    </source>
</evidence>
<dbReference type="InterPro" id="IPR006128">
    <property type="entry name" value="Lipoprotein_PsaA-like"/>
</dbReference>
<keyword evidence="3" id="KW-0479">Metal-binding</keyword>
<feature type="chain" id="PRO_5046216412" evidence="6">
    <location>
        <begin position="24"/>
        <end position="314"/>
    </location>
</feature>
<dbReference type="Proteomes" id="UP001501746">
    <property type="component" value="Unassembled WGS sequence"/>
</dbReference>
<evidence type="ECO:0000256" key="3">
    <source>
        <dbReference type="ARBA" id="ARBA00022723"/>
    </source>
</evidence>
<evidence type="ECO:0000256" key="1">
    <source>
        <dbReference type="ARBA" id="ARBA00004196"/>
    </source>
</evidence>
<accession>A0ABN2MS44</accession>
<protein>
    <submittedName>
        <fullName evidence="7">Metal ABC transporter substrate-binding protein</fullName>
    </submittedName>
</protein>
<evidence type="ECO:0000256" key="6">
    <source>
        <dbReference type="SAM" id="SignalP"/>
    </source>
</evidence>
<evidence type="ECO:0000256" key="2">
    <source>
        <dbReference type="ARBA" id="ARBA00022448"/>
    </source>
</evidence>
<comment type="caution">
    <text evidence="7">The sequence shown here is derived from an EMBL/GenBank/DDBJ whole genome shotgun (WGS) entry which is preliminary data.</text>
</comment>
<dbReference type="EMBL" id="BAAANK010000004">
    <property type="protein sequence ID" value="GAA1833709.1"/>
    <property type="molecule type" value="Genomic_DNA"/>
</dbReference>
<dbReference type="NCBIfam" id="NF040870">
    <property type="entry name" value="AztC"/>
    <property type="match status" value="1"/>
</dbReference>
<keyword evidence="8" id="KW-1185">Reference proteome</keyword>
<sequence>MTATARMLAAALVLAAPAMCLTACTSESSDRPLVVATTNILGDVVSELADGEFEVLTLMPSNADPHSFEISAQTAARLREAELIVANGLGLEEGLAAQVEAAAADGVPVLFAGDHVEALEYGGDGAAASLDPHFWTDPARMVDVVSVVSDELLRVDAVESTAITANSNAYLAELAELDAEMVAAFEAIPAARRALVTNHHVFGYLAQRFDFRIIGAVVPSGTTLAAPSASDLRDLVSAIDAAAVPTIFADSSQPDRLAQVLAEEADREVAVVELYTESLTDADGDAPTYLDLMRVNTDRISDGLSHERPQPPQR</sequence>
<feature type="signal peptide" evidence="6">
    <location>
        <begin position="1"/>
        <end position="23"/>
    </location>
</feature>
<evidence type="ECO:0000313" key="8">
    <source>
        <dbReference type="Proteomes" id="UP001501746"/>
    </source>
</evidence>
<evidence type="ECO:0000256" key="5">
    <source>
        <dbReference type="RuleBase" id="RU003512"/>
    </source>
</evidence>
<comment type="subcellular location">
    <subcellularLocation>
        <location evidence="1">Cell envelope</location>
    </subcellularLocation>
</comment>
<dbReference type="InterPro" id="IPR006129">
    <property type="entry name" value="AdhesinB"/>
</dbReference>
<dbReference type="PANTHER" id="PTHR42953">
    <property type="entry name" value="HIGH-AFFINITY ZINC UPTAKE SYSTEM PROTEIN ZNUA-RELATED"/>
    <property type="match status" value="1"/>
</dbReference>
<dbReference type="PRINTS" id="PR00690">
    <property type="entry name" value="ADHESNFAMILY"/>
</dbReference>
<dbReference type="InterPro" id="IPR050492">
    <property type="entry name" value="Bact_metal-bind_prot9"/>
</dbReference>
<comment type="similarity">
    <text evidence="5">Belongs to the bacterial solute-binding protein 9 family.</text>
</comment>
<organism evidence="7 8">
    <name type="scientific">Agromyces salentinus</name>
    <dbReference type="NCBI Taxonomy" id="269421"/>
    <lineage>
        <taxon>Bacteria</taxon>
        <taxon>Bacillati</taxon>
        <taxon>Actinomycetota</taxon>
        <taxon>Actinomycetes</taxon>
        <taxon>Micrococcales</taxon>
        <taxon>Microbacteriaceae</taxon>
        <taxon>Agromyces</taxon>
    </lineage>
</organism>
<dbReference type="Gene3D" id="3.40.50.1980">
    <property type="entry name" value="Nitrogenase molybdenum iron protein domain"/>
    <property type="match status" value="2"/>
</dbReference>
<dbReference type="InterPro" id="IPR006127">
    <property type="entry name" value="ZnuA-like"/>
</dbReference>
<gene>
    <name evidence="7" type="ORF">GCM10009750_17510</name>
</gene>
<dbReference type="Pfam" id="PF01297">
    <property type="entry name" value="ZnuA"/>
    <property type="match status" value="1"/>
</dbReference>
<keyword evidence="2 5" id="KW-0813">Transport</keyword>
<dbReference type="SUPFAM" id="SSF53807">
    <property type="entry name" value="Helical backbone' metal receptor"/>
    <property type="match status" value="1"/>
</dbReference>
<proteinExistence type="inferred from homology"/>
<dbReference type="InterPro" id="IPR047701">
    <property type="entry name" value="AztC-like"/>
</dbReference>
<dbReference type="RefSeq" id="WP_157427974.1">
    <property type="nucleotide sequence ID" value="NZ_BAAANK010000004.1"/>
</dbReference>
<name>A0ABN2MS44_9MICO</name>
<dbReference type="PANTHER" id="PTHR42953:SF1">
    <property type="entry name" value="METAL-BINDING PROTEIN HI_0362-RELATED"/>
    <property type="match status" value="1"/>
</dbReference>
<evidence type="ECO:0000256" key="4">
    <source>
        <dbReference type="ARBA" id="ARBA00022729"/>
    </source>
</evidence>
<dbReference type="PRINTS" id="PR00691">
    <property type="entry name" value="ADHESINB"/>
</dbReference>
<keyword evidence="4 6" id="KW-0732">Signal</keyword>